<proteinExistence type="predicted"/>
<dbReference type="EMBL" id="MHKZ01000032">
    <property type="protein sequence ID" value="OGY99935.1"/>
    <property type="molecule type" value="Genomic_DNA"/>
</dbReference>
<organism evidence="1 2">
    <name type="scientific">Candidatus Liptonbacteria bacterium RIFCSPLOWO2_01_FULL_45_15</name>
    <dbReference type="NCBI Taxonomy" id="1798649"/>
    <lineage>
        <taxon>Bacteria</taxon>
        <taxon>Candidatus Liptoniibacteriota</taxon>
    </lineage>
</organism>
<dbReference type="Proteomes" id="UP000176287">
    <property type="component" value="Unassembled WGS sequence"/>
</dbReference>
<sequence>MQNSEAKTCQNCKQEFVIEPDDFAYYERLELPLPDKCVYCRWKYLLAFWVFGQFRITKSALSGKRIITVLPESVHFPIYEREEFVSDAWNPLTYGREYDSSKPFIEQVVELQSKVPHPHQLGIKNVNCDWTDDTWESRETYLTRSALLVEFVSYGYRIIRCKNSVDITYCFDTENSYDCLYCFKSYNLRHSFNCRDCINGAFLYDCRNCQDCFMSWNLRNKRYCILNQQYSKEDYFKKLEEFDLKSYSAVEQLKKDFQKHISEDAVHRADDNVQTTNSSGNFLAEDKNCRSCYFLEKSENCRNCFRGFGSKDCIDMVSPVSEKCAIGCMDQWGYENICNLYASYCRYSAYLDNCEECENCFGCVGLRKKSYCILNKQYSKEEYERLIVDIKRDMKKRGEWGKFFPLALAYSGYNLTLGQLFFPETKEHILEIGGKWEEISTPEYKDAIPAESLPDRIEDVTDDIISRRIICPETKLSYNIAPHELAFYRQHGIPLPRRHFDWRTLNRFKPMTQMIYPQKGICWICKKEIEHYYGPELGYKKIACVECYQKEIA</sequence>
<dbReference type="AlphaFoldDB" id="A0A1G2CEY0"/>
<evidence type="ECO:0000313" key="1">
    <source>
        <dbReference type="EMBL" id="OGY99935.1"/>
    </source>
</evidence>
<name>A0A1G2CEY0_9BACT</name>
<comment type="caution">
    <text evidence="1">The sequence shown here is derived from an EMBL/GenBank/DDBJ whole genome shotgun (WGS) entry which is preliminary data.</text>
</comment>
<accession>A0A1G2CEY0</accession>
<gene>
    <name evidence="1" type="ORF">A3B13_01985</name>
</gene>
<evidence type="ECO:0000313" key="2">
    <source>
        <dbReference type="Proteomes" id="UP000176287"/>
    </source>
</evidence>
<protein>
    <submittedName>
        <fullName evidence="1">Uncharacterized protein</fullName>
    </submittedName>
</protein>
<dbReference type="STRING" id="1798649.A3B13_01985"/>
<reference evidence="1 2" key="1">
    <citation type="journal article" date="2016" name="Nat. Commun.">
        <title>Thousands of microbial genomes shed light on interconnected biogeochemical processes in an aquifer system.</title>
        <authorList>
            <person name="Anantharaman K."/>
            <person name="Brown C.T."/>
            <person name="Hug L.A."/>
            <person name="Sharon I."/>
            <person name="Castelle C.J."/>
            <person name="Probst A.J."/>
            <person name="Thomas B.C."/>
            <person name="Singh A."/>
            <person name="Wilkins M.J."/>
            <person name="Karaoz U."/>
            <person name="Brodie E.L."/>
            <person name="Williams K.H."/>
            <person name="Hubbard S.S."/>
            <person name="Banfield J.F."/>
        </authorList>
    </citation>
    <scope>NUCLEOTIDE SEQUENCE [LARGE SCALE GENOMIC DNA]</scope>
</reference>